<dbReference type="InterPro" id="IPR001763">
    <property type="entry name" value="Rhodanese-like_dom"/>
</dbReference>
<gene>
    <name evidence="2" type="ORF">HCR76_14250</name>
</gene>
<dbReference type="Gene3D" id="3.40.250.10">
    <property type="entry name" value="Rhodanese-like domain"/>
    <property type="match status" value="1"/>
</dbReference>
<dbReference type="Pfam" id="PF00581">
    <property type="entry name" value="Rhodanese"/>
    <property type="match status" value="1"/>
</dbReference>
<evidence type="ECO:0000313" key="2">
    <source>
        <dbReference type="EMBL" id="QPZ37952.1"/>
    </source>
</evidence>
<accession>A0ABX6YHX5</accession>
<dbReference type="InterPro" id="IPR050229">
    <property type="entry name" value="GlpE_sulfurtransferase"/>
</dbReference>
<reference evidence="2 3" key="1">
    <citation type="submission" date="2020-12" db="EMBL/GenBank/DDBJ databases">
        <title>Microbacterium sp. HY060.</title>
        <authorList>
            <person name="Zhou J."/>
        </authorList>
    </citation>
    <scope>NUCLEOTIDE SEQUENCE [LARGE SCALE GENOMIC DNA]</scope>
    <source>
        <strain evidence="2 3">HY60</strain>
    </source>
</reference>
<dbReference type="InterPro" id="IPR036873">
    <property type="entry name" value="Rhodanese-like_dom_sf"/>
</dbReference>
<dbReference type="PANTHER" id="PTHR43031:SF1">
    <property type="entry name" value="PYRIDINE NUCLEOTIDE-DISULPHIDE OXIDOREDUCTASE"/>
    <property type="match status" value="1"/>
</dbReference>
<dbReference type="SMART" id="SM00450">
    <property type="entry name" value="RHOD"/>
    <property type="match status" value="1"/>
</dbReference>
<dbReference type="SUPFAM" id="SSF52821">
    <property type="entry name" value="Rhodanese/Cell cycle control phosphatase"/>
    <property type="match status" value="1"/>
</dbReference>
<dbReference type="PROSITE" id="PS50206">
    <property type="entry name" value="RHODANESE_3"/>
    <property type="match status" value="1"/>
</dbReference>
<keyword evidence="3" id="KW-1185">Reference proteome</keyword>
<proteinExistence type="predicted"/>
<dbReference type="PANTHER" id="PTHR43031">
    <property type="entry name" value="FAD-DEPENDENT OXIDOREDUCTASE"/>
    <property type="match status" value="1"/>
</dbReference>
<protein>
    <submittedName>
        <fullName evidence="2">Sulfurtransferase</fullName>
    </submittedName>
</protein>
<organism evidence="2 3">
    <name type="scientific">Paramicrobacterium chengjingii</name>
    <dbReference type="NCBI Taxonomy" id="2769067"/>
    <lineage>
        <taxon>Bacteria</taxon>
        <taxon>Bacillati</taxon>
        <taxon>Actinomycetota</taxon>
        <taxon>Actinomycetes</taxon>
        <taxon>Micrococcales</taxon>
        <taxon>Microbacteriaceae</taxon>
        <taxon>Paramicrobacterium</taxon>
    </lineage>
</organism>
<dbReference type="Proteomes" id="UP000662814">
    <property type="component" value="Chromosome"/>
</dbReference>
<dbReference type="RefSeq" id="WP_166987877.1">
    <property type="nucleotide sequence ID" value="NZ_CP061169.1"/>
</dbReference>
<evidence type="ECO:0000313" key="3">
    <source>
        <dbReference type="Proteomes" id="UP000662814"/>
    </source>
</evidence>
<name>A0ABX6YHX5_9MICO</name>
<sequence>MTDAAEGSAADSIRARLAHVEARLAYEIDVVAARAAQERGAVLVDTRKQASWDHGHVTGALHLPTSDLDRDLGGMSADRTLIVYGWGPGCNGETYTAKVLLERGYDVREMIGGYEYWGRNGFPIEGVGADGEIVDLTRPADPLVTAE</sequence>
<evidence type="ECO:0000259" key="1">
    <source>
        <dbReference type="PROSITE" id="PS50206"/>
    </source>
</evidence>
<dbReference type="EMBL" id="CP061169">
    <property type="protein sequence ID" value="QPZ37952.1"/>
    <property type="molecule type" value="Genomic_DNA"/>
</dbReference>
<feature type="domain" description="Rhodanese" evidence="1">
    <location>
        <begin position="37"/>
        <end position="126"/>
    </location>
</feature>